<dbReference type="STRING" id="150146.SAMN05443667_10772"/>
<reference evidence="3" key="1">
    <citation type="submission" date="2016-10" db="EMBL/GenBank/DDBJ databases">
        <authorList>
            <person name="Varghese N."/>
            <person name="Submissions S."/>
        </authorList>
    </citation>
    <scope>NUCLEOTIDE SEQUENCE [LARGE SCALE GENOMIC DNA]</scope>
    <source>
        <strain evidence="3">DSM 22376</strain>
    </source>
</reference>
<name>A0A1H4D738_9FLAO</name>
<evidence type="ECO:0000313" key="2">
    <source>
        <dbReference type="EMBL" id="SEA68112.1"/>
    </source>
</evidence>
<dbReference type="Proteomes" id="UP000198951">
    <property type="component" value="Unassembled WGS sequence"/>
</dbReference>
<sequence>MKLFRKLRRNLIALGKFKSYLVYALGEIVLIVIGISIAWKINELNDTRKYNIVEKKIYTNLNEELHTNLRLLDGLIDEYPQKIIYLENTLNYVGRDPSEITEGAKDTIVNLFDKDVNLLDNSINSIVSTTKFEFIESNALKDLIILYPIKILRFREQNEKIKDIVANRIKPVLENYISLADKLPDGNLKYEQIKKCGNKSDYIALLANKDYQNGIVDRILQTQIQLNNIKTLRGKTSTLITKLKKELD</sequence>
<evidence type="ECO:0000313" key="3">
    <source>
        <dbReference type="Proteomes" id="UP000198951"/>
    </source>
</evidence>
<keyword evidence="1" id="KW-0472">Membrane</keyword>
<organism evidence="2 3">
    <name type="scientific">Flavobacterium gillisiae</name>
    <dbReference type="NCBI Taxonomy" id="150146"/>
    <lineage>
        <taxon>Bacteria</taxon>
        <taxon>Pseudomonadati</taxon>
        <taxon>Bacteroidota</taxon>
        <taxon>Flavobacteriia</taxon>
        <taxon>Flavobacteriales</taxon>
        <taxon>Flavobacteriaceae</taxon>
        <taxon>Flavobacterium</taxon>
    </lineage>
</organism>
<accession>A0A1H4D738</accession>
<keyword evidence="3" id="KW-1185">Reference proteome</keyword>
<gene>
    <name evidence="2" type="ORF">SAMN05443667_10772</name>
</gene>
<dbReference type="AlphaFoldDB" id="A0A1H4D738"/>
<evidence type="ECO:0000256" key="1">
    <source>
        <dbReference type="SAM" id="Phobius"/>
    </source>
</evidence>
<feature type="transmembrane region" description="Helical" evidence="1">
    <location>
        <begin position="20"/>
        <end position="39"/>
    </location>
</feature>
<dbReference type="EMBL" id="FNRD01000007">
    <property type="protein sequence ID" value="SEA68112.1"/>
    <property type="molecule type" value="Genomic_DNA"/>
</dbReference>
<dbReference type="RefSeq" id="WP_091089522.1">
    <property type="nucleotide sequence ID" value="NZ_FNRD01000007.1"/>
</dbReference>
<dbReference type="OrthoDB" id="1430261at2"/>
<keyword evidence="1" id="KW-1133">Transmembrane helix</keyword>
<protein>
    <submittedName>
        <fullName evidence="2">Uncharacterized protein</fullName>
    </submittedName>
</protein>
<proteinExistence type="predicted"/>
<keyword evidence="1" id="KW-0812">Transmembrane</keyword>